<evidence type="ECO:0000256" key="4">
    <source>
        <dbReference type="ARBA" id="ARBA00025483"/>
    </source>
</evidence>
<dbReference type="SUPFAM" id="SSF53098">
    <property type="entry name" value="Ribonuclease H-like"/>
    <property type="match status" value="1"/>
</dbReference>
<comment type="function">
    <text evidence="4">DNA polymerase III is a complex, multichain enzyme responsible for most of the replicative synthesis in bacteria. The epsilon subunit contain the editing function and is a proofreading 3'-5' exonuclease.</text>
</comment>
<evidence type="ECO:0000313" key="7">
    <source>
        <dbReference type="EMBL" id="EAY31846.1"/>
    </source>
</evidence>
<dbReference type="Gene3D" id="3.40.1440.10">
    <property type="entry name" value="GIY-YIG endonuclease"/>
    <property type="match status" value="1"/>
</dbReference>
<dbReference type="NCBIfam" id="TIGR00573">
    <property type="entry name" value="dnaq"/>
    <property type="match status" value="1"/>
</dbReference>
<sequence length="463" mass="53206">MYTIIDVETTGLRPTDDKITEIAIYKHDGESVVDSFHSLVNPECYISDRITQITGITNDMVANAPKFYEIAKDILAITEGTVFVAHNAHFDYGFVREEFKALGYKFTRKTLCTVRVSRKVFPGLPSYSLAKLCKHFKIQLTNHHRASADALATVEVFEKLLEKNSSKLTKNVVETEIKAKNLPPKINLDEYQALPEATGVYYFHNEEGDIIYIGKSINIKKRVGSHFTQNLNNRKSIDFKSQVAGISYELTGSELLALLLESDEIKRHHPKFNRAQRRTRYFWGIYTRHHRNGYLGLYAARLETEPNKTPLTMCGSGHTAREILYSKVREYQLCMKLCGLYQTKTSCFDYQIKQCKGACIGEETPEDYNERVEEAIATFNRYSLRTFLVLGKGRNKNEQSIVVIEKGSYLGFGYVDKDLTIASFEEAKQYIKPYKDNLDVQKIIYGYLKQHKWSGVMEEKQEE</sequence>
<dbReference type="OrthoDB" id="9803913at2"/>
<evidence type="ECO:0000313" key="8">
    <source>
        <dbReference type="Proteomes" id="UP000004095"/>
    </source>
</evidence>
<dbReference type="InterPro" id="IPR035901">
    <property type="entry name" value="GIY-YIG_endonuc_sf"/>
</dbReference>
<dbReference type="SUPFAM" id="SSF82771">
    <property type="entry name" value="GIY-YIG endonuclease"/>
    <property type="match status" value="1"/>
</dbReference>
<keyword evidence="3" id="KW-0269">Exonuclease</keyword>
<dbReference type="SMART" id="SM00465">
    <property type="entry name" value="GIYc"/>
    <property type="match status" value="1"/>
</dbReference>
<dbReference type="Pfam" id="PF00929">
    <property type="entry name" value="RNase_T"/>
    <property type="match status" value="1"/>
</dbReference>
<dbReference type="RefSeq" id="WP_002692584.1">
    <property type="nucleotide sequence ID" value="NZ_AAWS01000001.1"/>
</dbReference>
<dbReference type="FunFam" id="3.30.420.10:FF:000045">
    <property type="entry name" value="3'-5' exonuclease DinG"/>
    <property type="match status" value="1"/>
</dbReference>
<feature type="domain" description="GIY-YIG" evidence="6">
    <location>
        <begin position="196"/>
        <end position="274"/>
    </location>
</feature>
<dbReference type="GO" id="GO:0006260">
    <property type="term" value="P:DNA replication"/>
    <property type="evidence" value="ECO:0007669"/>
    <property type="project" value="InterPro"/>
</dbReference>
<dbReference type="Pfam" id="PF01541">
    <property type="entry name" value="GIY-YIG"/>
    <property type="match status" value="1"/>
</dbReference>
<dbReference type="GO" id="GO:0003677">
    <property type="term" value="F:DNA binding"/>
    <property type="evidence" value="ECO:0007669"/>
    <property type="project" value="InterPro"/>
</dbReference>
<evidence type="ECO:0000256" key="5">
    <source>
        <dbReference type="ARBA" id="ARBA00026073"/>
    </source>
</evidence>
<dbReference type="InterPro" id="IPR000305">
    <property type="entry name" value="GIY-YIG_endonuc"/>
</dbReference>
<dbReference type="GO" id="GO:0008408">
    <property type="term" value="F:3'-5' exonuclease activity"/>
    <property type="evidence" value="ECO:0007669"/>
    <property type="project" value="TreeGrafter"/>
</dbReference>
<dbReference type="InterPro" id="IPR036397">
    <property type="entry name" value="RNaseH_sf"/>
</dbReference>
<dbReference type="InterPro" id="IPR012337">
    <property type="entry name" value="RNaseH-like_sf"/>
</dbReference>
<dbReference type="CDD" id="cd10434">
    <property type="entry name" value="GIY-YIG_UvrC_Cho"/>
    <property type="match status" value="1"/>
</dbReference>
<evidence type="ECO:0000256" key="3">
    <source>
        <dbReference type="ARBA" id="ARBA00022839"/>
    </source>
</evidence>
<protein>
    <submittedName>
        <fullName evidence="7">DNA polymerase III, epsilon subunit</fullName>
    </submittedName>
</protein>
<dbReference type="PANTHER" id="PTHR30231:SF4">
    <property type="entry name" value="PROTEIN NEN2"/>
    <property type="match status" value="1"/>
</dbReference>
<comment type="caution">
    <text evidence="7">The sequence shown here is derived from an EMBL/GenBank/DDBJ whole genome shotgun (WGS) entry which is preliminary data.</text>
</comment>
<dbReference type="eggNOG" id="COG2176">
    <property type="taxonomic scope" value="Bacteria"/>
</dbReference>
<dbReference type="InterPro" id="IPR013520">
    <property type="entry name" value="Ribonucl_H"/>
</dbReference>
<keyword evidence="2" id="KW-0378">Hydrolase</keyword>
<comment type="subunit">
    <text evidence="5">DNA polymerase III contains a core (composed of alpha, epsilon and theta chains) that associates with a tau subunit. This core dimerizes to form the POLIII' complex. PolIII' associates with the gamma complex (composed of gamma, delta, delta', psi and chi chains) and with the beta chain to form the complete DNA polymerase III complex.</text>
</comment>
<dbReference type="CDD" id="cd06127">
    <property type="entry name" value="DEDDh"/>
    <property type="match status" value="1"/>
</dbReference>
<keyword evidence="1" id="KW-0540">Nuclease</keyword>
<dbReference type="GO" id="GO:0006289">
    <property type="term" value="P:nucleotide-excision repair"/>
    <property type="evidence" value="ECO:0007669"/>
    <property type="project" value="InterPro"/>
</dbReference>
<dbReference type="EMBL" id="AAWS01000001">
    <property type="protein sequence ID" value="EAY31846.1"/>
    <property type="molecule type" value="Genomic_DNA"/>
</dbReference>
<dbReference type="SMART" id="SM00479">
    <property type="entry name" value="EXOIII"/>
    <property type="match status" value="1"/>
</dbReference>
<accession>A1ZC44</accession>
<dbReference type="InterPro" id="IPR006054">
    <property type="entry name" value="DnaQ"/>
</dbReference>
<evidence type="ECO:0000256" key="1">
    <source>
        <dbReference type="ARBA" id="ARBA00022722"/>
    </source>
</evidence>
<dbReference type="InterPro" id="IPR047296">
    <property type="entry name" value="GIY-YIG_UvrC_Cho"/>
</dbReference>
<evidence type="ECO:0000256" key="2">
    <source>
        <dbReference type="ARBA" id="ARBA00022801"/>
    </source>
</evidence>
<name>A1ZC44_MICM2</name>
<dbReference type="PANTHER" id="PTHR30231">
    <property type="entry name" value="DNA POLYMERASE III SUBUNIT EPSILON"/>
    <property type="match status" value="1"/>
</dbReference>
<evidence type="ECO:0000259" key="6">
    <source>
        <dbReference type="PROSITE" id="PS50164"/>
    </source>
</evidence>
<proteinExistence type="predicted"/>
<dbReference type="PROSITE" id="PS50164">
    <property type="entry name" value="GIY_YIG"/>
    <property type="match status" value="1"/>
</dbReference>
<dbReference type="AlphaFoldDB" id="A1ZC44"/>
<reference evidence="7 8" key="1">
    <citation type="submission" date="2007-01" db="EMBL/GenBank/DDBJ databases">
        <authorList>
            <person name="Haygood M."/>
            <person name="Podell S."/>
            <person name="Anderson C."/>
            <person name="Hopkinson B."/>
            <person name="Roe K."/>
            <person name="Barbeau K."/>
            <person name="Gaasterland T."/>
            <person name="Ferriera S."/>
            <person name="Johnson J."/>
            <person name="Kravitz S."/>
            <person name="Beeson K."/>
            <person name="Sutton G."/>
            <person name="Rogers Y.-H."/>
            <person name="Friedman R."/>
            <person name="Frazier M."/>
            <person name="Venter J.C."/>
        </authorList>
    </citation>
    <scope>NUCLEOTIDE SEQUENCE [LARGE SCALE GENOMIC DNA]</scope>
    <source>
        <strain evidence="7 8">ATCC 23134</strain>
    </source>
</reference>
<keyword evidence="8" id="KW-1185">Reference proteome</keyword>
<dbReference type="Gene3D" id="3.30.420.10">
    <property type="entry name" value="Ribonuclease H-like superfamily/Ribonuclease H"/>
    <property type="match status" value="1"/>
</dbReference>
<organism evidence="7 8">
    <name type="scientific">Microscilla marina ATCC 23134</name>
    <dbReference type="NCBI Taxonomy" id="313606"/>
    <lineage>
        <taxon>Bacteria</taxon>
        <taxon>Pseudomonadati</taxon>
        <taxon>Bacteroidota</taxon>
        <taxon>Cytophagia</taxon>
        <taxon>Cytophagales</taxon>
        <taxon>Microscillaceae</taxon>
        <taxon>Microscilla</taxon>
    </lineage>
</organism>
<gene>
    <name evidence="7" type="ORF">M23134_01875</name>
</gene>
<dbReference type="GO" id="GO:0003887">
    <property type="term" value="F:DNA-directed DNA polymerase activity"/>
    <property type="evidence" value="ECO:0007669"/>
    <property type="project" value="InterPro"/>
</dbReference>
<dbReference type="Proteomes" id="UP000004095">
    <property type="component" value="Unassembled WGS sequence"/>
</dbReference>